<dbReference type="GO" id="GO:0005525">
    <property type="term" value="F:GTP binding"/>
    <property type="evidence" value="ECO:0007669"/>
    <property type="project" value="InterPro"/>
</dbReference>
<dbReference type="SMART" id="SM00175">
    <property type="entry name" value="RAB"/>
    <property type="match status" value="1"/>
</dbReference>
<name>X0ZEA7_9ZZZZ</name>
<dbReference type="SMART" id="SM00173">
    <property type="entry name" value="RAS"/>
    <property type="match status" value="1"/>
</dbReference>
<dbReference type="AlphaFoldDB" id="X0ZEA7"/>
<dbReference type="PRINTS" id="PR00449">
    <property type="entry name" value="RASTRNSFRMNG"/>
</dbReference>
<dbReference type="Pfam" id="PF00071">
    <property type="entry name" value="Ras"/>
    <property type="match status" value="1"/>
</dbReference>
<protein>
    <recommendedName>
        <fullName evidence="3">GTP-binding protein</fullName>
    </recommendedName>
</protein>
<dbReference type="PROSITE" id="PS51419">
    <property type="entry name" value="RAB"/>
    <property type="match status" value="1"/>
</dbReference>
<evidence type="ECO:0008006" key="3">
    <source>
        <dbReference type="Google" id="ProtNLM"/>
    </source>
</evidence>
<dbReference type="Gene3D" id="3.40.50.300">
    <property type="entry name" value="P-loop containing nucleotide triphosphate hydrolases"/>
    <property type="match status" value="1"/>
</dbReference>
<evidence type="ECO:0000256" key="1">
    <source>
        <dbReference type="ARBA" id="ARBA00022741"/>
    </source>
</evidence>
<keyword evidence="1" id="KW-0547">Nucleotide-binding</keyword>
<dbReference type="InterPro" id="IPR027417">
    <property type="entry name" value="P-loop_NTPase"/>
</dbReference>
<comment type="caution">
    <text evidence="2">The sequence shown here is derived from an EMBL/GenBank/DDBJ whole genome shotgun (WGS) entry which is preliminary data.</text>
</comment>
<dbReference type="SUPFAM" id="SSF52540">
    <property type="entry name" value="P-loop containing nucleoside triphosphate hydrolases"/>
    <property type="match status" value="1"/>
</dbReference>
<dbReference type="InterPro" id="IPR001806">
    <property type="entry name" value="Small_GTPase"/>
</dbReference>
<dbReference type="GO" id="GO:0003924">
    <property type="term" value="F:GTPase activity"/>
    <property type="evidence" value="ECO:0007669"/>
    <property type="project" value="InterPro"/>
</dbReference>
<organism evidence="2">
    <name type="scientific">marine sediment metagenome</name>
    <dbReference type="NCBI Taxonomy" id="412755"/>
    <lineage>
        <taxon>unclassified sequences</taxon>
        <taxon>metagenomes</taxon>
        <taxon>ecological metagenomes</taxon>
    </lineage>
</organism>
<proteinExistence type="predicted"/>
<dbReference type="NCBIfam" id="TIGR00231">
    <property type="entry name" value="small_GTP"/>
    <property type="match status" value="1"/>
</dbReference>
<dbReference type="PANTHER" id="PTHR47978">
    <property type="match status" value="1"/>
</dbReference>
<sequence length="162" mass="17925">ITNSFIDSTKLTIGAAFHTHEIESGEHSVLVQIWDLGGQEQFKQMGIFDKYFKGATVTVIMFDLTRLNTLNSIPEWADLALNSSNTKLILVGGKKDLAQGITFELDSFDELNEKYNFETYLETSSATGDGVDDVFQAIANAIIDTTIEKKLNGPKQDTTIPK</sequence>
<feature type="non-terminal residue" evidence="2">
    <location>
        <position position="1"/>
    </location>
</feature>
<dbReference type="EMBL" id="BART01008675">
    <property type="protein sequence ID" value="GAG56527.1"/>
    <property type="molecule type" value="Genomic_DNA"/>
</dbReference>
<dbReference type="PROSITE" id="PS51421">
    <property type="entry name" value="RAS"/>
    <property type="match status" value="1"/>
</dbReference>
<accession>X0ZEA7</accession>
<evidence type="ECO:0000313" key="2">
    <source>
        <dbReference type="EMBL" id="GAG56527.1"/>
    </source>
</evidence>
<dbReference type="SMART" id="SM00174">
    <property type="entry name" value="RHO"/>
    <property type="match status" value="1"/>
</dbReference>
<dbReference type="CDD" id="cd00154">
    <property type="entry name" value="Rab"/>
    <property type="match status" value="1"/>
</dbReference>
<reference evidence="2" key="1">
    <citation type="journal article" date="2014" name="Front. Microbiol.">
        <title>High frequency of phylogenetically diverse reductive dehalogenase-homologous genes in deep subseafloor sedimentary metagenomes.</title>
        <authorList>
            <person name="Kawai M."/>
            <person name="Futagami T."/>
            <person name="Toyoda A."/>
            <person name="Takaki Y."/>
            <person name="Nishi S."/>
            <person name="Hori S."/>
            <person name="Arai W."/>
            <person name="Tsubouchi T."/>
            <person name="Morono Y."/>
            <person name="Uchiyama I."/>
            <person name="Ito T."/>
            <person name="Fujiyama A."/>
            <person name="Inagaki F."/>
            <person name="Takami H."/>
        </authorList>
    </citation>
    <scope>NUCLEOTIDE SEQUENCE</scope>
    <source>
        <strain evidence="2">Expedition CK06-06</strain>
    </source>
</reference>
<gene>
    <name evidence="2" type="ORF">S01H4_19451</name>
</gene>
<dbReference type="InterPro" id="IPR005225">
    <property type="entry name" value="Small_GTP-bd"/>
</dbReference>